<dbReference type="STRING" id="1050202.GCA_000384035_01730"/>
<reference evidence="7 8" key="1">
    <citation type="submission" date="2018-03" db="EMBL/GenBank/DDBJ databases">
        <title>Actinopolyspora mortivallis from Sahara, screening for active biomolecules.</title>
        <authorList>
            <person name="Selama O."/>
            <person name="Wellington E.M.H."/>
            <person name="Hacene H."/>
        </authorList>
    </citation>
    <scope>NUCLEOTIDE SEQUENCE [LARGE SCALE GENOMIC DNA]</scope>
    <source>
        <strain evidence="7 8">M5A</strain>
    </source>
</reference>
<dbReference type="EMBL" id="PVSR01000051">
    <property type="protein sequence ID" value="PRW61894.1"/>
    <property type="molecule type" value="Genomic_DNA"/>
</dbReference>
<name>A0A2T0GS22_ACTMO</name>
<keyword evidence="4" id="KW-0411">Iron-sulfur</keyword>
<comment type="similarity">
    <text evidence="3">Belongs to the prokaryotic molybdopterin-containing oxidoreductase family.</text>
</comment>
<feature type="region of interest" description="Disordered" evidence="6">
    <location>
        <begin position="129"/>
        <end position="153"/>
    </location>
</feature>
<keyword evidence="8" id="KW-1185">Reference proteome</keyword>
<accession>A0A2T0GS22</accession>
<dbReference type="SUPFAM" id="SSF53706">
    <property type="entry name" value="Formate dehydrogenase/DMSO reductase, domains 1-3"/>
    <property type="match status" value="1"/>
</dbReference>
<keyword evidence="5" id="KW-0560">Oxidoreductase</keyword>
<dbReference type="GO" id="GO:0016491">
    <property type="term" value="F:oxidoreductase activity"/>
    <property type="evidence" value="ECO:0007669"/>
    <property type="project" value="UniProtKB-KW"/>
</dbReference>
<sequence>MVIQGSNMAEAHPVGFQWVMEAKRRGAHIIHVDPRFTRTSALADTFVPLRAGSDIAFLGGLINHVLTGGHYFHEYVVSYTNAPMIVSEDFLDTEDLDGLFSGFAGGHYDATTWHYEGSRVNASAGERDHWDELFGPRGPESPSGWEGPTGGPE</sequence>
<feature type="non-terminal residue" evidence="7">
    <location>
        <position position="153"/>
    </location>
</feature>
<evidence type="ECO:0000313" key="7">
    <source>
        <dbReference type="EMBL" id="PRW61894.1"/>
    </source>
</evidence>
<dbReference type="GO" id="GO:0051539">
    <property type="term" value="F:4 iron, 4 sulfur cluster binding"/>
    <property type="evidence" value="ECO:0007669"/>
    <property type="project" value="UniProtKB-KW"/>
</dbReference>
<dbReference type="PANTHER" id="PTHR43598">
    <property type="entry name" value="TUNGSTEN-CONTAINING FORMYLMETHANOFURAN DEHYDROGENASE 2 SUBUNIT B"/>
    <property type="match status" value="1"/>
</dbReference>
<comment type="subcellular location">
    <subcellularLocation>
        <location evidence="2">Cell envelope</location>
    </subcellularLocation>
</comment>
<evidence type="ECO:0000256" key="3">
    <source>
        <dbReference type="ARBA" id="ARBA00010312"/>
    </source>
</evidence>
<dbReference type="InParanoid" id="A0A2T0GS22"/>
<dbReference type="GO" id="GO:0009055">
    <property type="term" value="F:electron transfer activity"/>
    <property type="evidence" value="ECO:0007669"/>
    <property type="project" value="TreeGrafter"/>
</dbReference>
<gene>
    <name evidence="7" type="ORF">CEP50_18380</name>
</gene>
<evidence type="ECO:0000256" key="4">
    <source>
        <dbReference type="ARBA" id="ARBA00022485"/>
    </source>
</evidence>
<evidence type="ECO:0000256" key="6">
    <source>
        <dbReference type="SAM" id="MobiDB-lite"/>
    </source>
</evidence>
<keyword evidence="4" id="KW-0408">Iron</keyword>
<protein>
    <submittedName>
        <fullName evidence="7">Formate dehydrogenase</fullName>
    </submittedName>
</protein>
<organism evidence="7 8">
    <name type="scientific">Actinopolyspora mortivallis</name>
    <dbReference type="NCBI Taxonomy" id="33906"/>
    <lineage>
        <taxon>Bacteria</taxon>
        <taxon>Bacillati</taxon>
        <taxon>Actinomycetota</taxon>
        <taxon>Actinomycetes</taxon>
        <taxon>Actinopolysporales</taxon>
        <taxon>Actinopolysporaceae</taxon>
        <taxon>Actinopolyspora</taxon>
    </lineage>
</organism>
<dbReference type="GO" id="GO:0009061">
    <property type="term" value="P:anaerobic respiration"/>
    <property type="evidence" value="ECO:0007669"/>
    <property type="project" value="TreeGrafter"/>
</dbReference>
<dbReference type="AlphaFoldDB" id="A0A2T0GS22"/>
<keyword evidence="4" id="KW-0479">Metal-binding</keyword>
<comment type="cofactor">
    <cofactor evidence="1">
        <name>[4Fe-4S] cluster</name>
        <dbReference type="ChEBI" id="CHEBI:49883"/>
    </cofactor>
</comment>
<keyword evidence="4" id="KW-0004">4Fe-4S</keyword>
<dbReference type="GO" id="GO:0030313">
    <property type="term" value="C:cell envelope"/>
    <property type="evidence" value="ECO:0007669"/>
    <property type="project" value="UniProtKB-SubCell"/>
</dbReference>
<dbReference type="Proteomes" id="UP000239352">
    <property type="component" value="Unassembled WGS sequence"/>
</dbReference>
<dbReference type="PANTHER" id="PTHR43598:SF1">
    <property type="entry name" value="FORMATE DEHYDROGENASE-O MAJOR SUBUNIT"/>
    <property type="match status" value="1"/>
</dbReference>
<evidence type="ECO:0000256" key="5">
    <source>
        <dbReference type="ARBA" id="ARBA00023002"/>
    </source>
</evidence>
<evidence type="ECO:0000256" key="2">
    <source>
        <dbReference type="ARBA" id="ARBA00004196"/>
    </source>
</evidence>
<proteinExistence type="inferred from homology"/>
<evidence type="ECO:0000313" key="8">
    <source>
        <dbReference type="Proteomes" id="UP000239352"/>
    </source>
</evidence>
<dbReference type="GO" id="GO:0030151">
    <property type="term" value="F:molybdenum ion binding"/>
    <property type="evidence" value="ECO:0007669"/>
    <property type="project" value="TreeGrafter"/>
</dbReference>
<comment type="caution">
    <text evidence="7">The sequence shown here is derived from an EMBL/GenBank/DDBJ whole genome shotgun (WGS) entry which is preliminary data.</text>
</comment>
<evidence type="ECO:0000256" key="1">
    <source>
        <dbReference type="ARBA" id="ARBA00001966"/>
    </source>
</evidence>
<dbReference type="Gene3D" id="3.40.228.10">
    <property type="entry name" value="Dimethylsulfoxide Reductase, domain 2"/>
    <property type="match status" value="1"/>
</dbReference>